<dbReference type="AlphaFoldDB" id="A0A0N1I8H0"/>
<dbReference type="PANTHER" id="PTHR31740:SF2">
    <property type="entry name" value="CENTROMERE PROTEIN L"/>
    <property type="match status" value="1"/>
</dbReference>
<comment type="similarity">
    <text evidence="3">Belongs to the CENP-L/IML3 family.</text>
</comment>
<dbReference type="PANTHER" id="PTHR31740">
    <property type="entry name" value="CENTROMERE PROTEIN L"/>
    <property type="match status" value="1"/>
</dbReference>
<evidence type="ECO:0000256" key="4">
    <source>
        <dbReference type="ARBA" id="ARBA00016380"/>
    </source>
</evidence>
<reference evidence="8 9" key="1">
    <citation type="journal article" date="2015" name="Nat. Commun.">
        <title>Outbred genome sequencing and CRISPR/Cas9 gene editing in butterflies.</title>
        <authorList>
            <person name="Li X."/>
            <person name="Fan D."/>
            <person name="Zhang W."/>
            <person name="Liu G."/>
            <person name="Zhang L."/>
            <person name="Zhao L."/>
            <person name="Fang X."/>
            <person name="Chen L."/>
            <person name="Dong Y."/>
            <person name="Chen Y."/>
            <person name="Ding Y."/>
            <person name="Zhao R."/>
            <person name="Feng M."/>
            <person name="Zhu Y."/>
            <person name="Feng Y."/>
            <person name="Jiang X."/>
            <person name="Zhu D."/>
            <person name="Xiang H."/>
            <person name="Feng X."/>
            <person name="Li S."/>
            <person name="Wang J."/>
            <person name="Zhang G."/>
            <person name="Kronforst M.R."/>
            <person name="Wang W."/>
        </authorList>
    </citation>
    <scope>NUCLEOTIDE SEQUENCE [LARGE SCALE GENOMIC DNA]</scope>
    <source>
        <strain evidence="8">Ya'a_city_454_Pm</strain>
        <tissue evidence="8">Whole body</tissue>
    </source>
</reference>
<dbReference type="GO" id="GO:0000775">
    <property type="term" value="C:chromosome, centromeric region"/>
    <property type="evidence" value="ECO:0007669"/>
    <property type="project" value="UniProtKB-SubCell"/>
</dbReference>
<comment type="subcellular location">
    <subcellularLocation>
        <location evidence="2">Chromosome</location>
        <location evidence="2">Centromere</location>
    </subcellularLocation>
    <subcellularLocation>
        <location evidence="1">Nucleus</location>
    </subcellularLocation>
</comment>
<evidence type="ECO:0000313" key="9">
    <source>
        <dbReference type="Proteomes" id="UP000053240"/>
    </source>
</evidence>
<accession>A0A0N1I8H0</accession>
<evidence type="ECO:0000256" key="5">
    <source>
        <dbReference type="ARBA" id="ARBA00022454"/>
    </source>
</evidence>
<keyword evidence="6" id="KW-0539">Nucleus</keyword>
<dbReference type="InParanoid" id="A0A0N1I8H0"/>
<dbReference type="Pfam" id="PF13092">
    <property type="entry name" value="CENP-L"/>
    <property type="match status" value="1"/>
</dbReference>
<dbReference type="STRING" id="76193.A0A0N1I8H0"/>
<evidence type="ECO:0000256" key="3">
    <source>
        <dbReference type="ARBA" id="ARBA00011060"/>
    </source>
</evidence>
<dbReference type="EMBL" id="KQ460772">
    <property type="protein sequence ID" value="KPJ12449.1"/>
    <property type="molecule type" value="Genomic_DNA"/>
</dbReference>
<protein>
    <recommendedName>
        <fullName evidence="4">Centromere protein L</fullName>
    </recommendedName>
</protein>
<evidence type="ECO:0000313" key="8">
    <source>
        <dbReference type="EMBL" id="KPJ12449.1"/>
    </source>
</evidence>
<dbReference type="GO" id="GO:0005634">
    <property type="term" value="C:nucleus"/>
    <property type="evidence" value="ECO:0007669"/>
    <property type="project" value="UniProtKB-SubCell"/>
</dbReference>
<keyword evidence="5" id="KW-0158">Chromosome</keyword>
<organism evidence="8 9">
    <name type="scientific">Papilio machaon</name>
    <name type="common">Old World swallowtail butterfly</name>
    <dbReference type="NCBI Taxonomy" id="76193"/>
    <lineage>
        <taxon>Eukaryota</taxon>
        <taxon>Metazoa</taxon>
        <taxon>Ecdysozoa</taxon>
        <taxon>Arthropoda</taxon>
        <taxon>Hexapoda</taxon>
        <taxon>Insecta</taxon>
        <taxon>Pterygota</taxon>
        <taxon>Neoptera</taxon>
        <taxon>Endopterygota</taxon>
        <taxon>Lepidoptera</taxon>
        <taxon>Glossata</taxon>
        <taxon>Ditrysia</taxon>
        <taxon>Papilionoidea</taxon>
        <taxon>Papilionidae</taxon>
        <taxon>Papilioninae</taxon>
        <taxon>Papilio</taxon>
    </lineage>
</organism>
<evidence type="ECO:0000256" key="6">
    <source>
        <dbReference type="ARBA" id="ARBA00023242"/>
    </source>
</evidence>
<keyword evidence="7" id="KW-0137">Centromere</keyword>
<gene>
    <name evidence="8" type="ORF">RR48_04344</name>
</gene>
<sequence length="287" mass="32552">MNTHKNHVINDPLSVIYNEGHWRLSKVSPLFNIQPNAIKFKQYASKIRQGIITVIPAKPGMKFSVLIEAQPYLKYNEDDPEAFMITVSSQESNKSKLVYTCILLSWGVSMKVPESIHLPFMLEHGEKKIGVSVKTTLQNLFDCTIKQFYFSQHQLLRFGFGFVENDTSRSTDPFTLCYTIVADHKNKLSLSFEVGDVNMIWHRAKGDSTATSKTDKLAYQILQNQIFFSMQLDVTPLDLCEINLTKAEVKSDGTIKMKTPELVNCVFTVLNEIISSQTVTNNNAVEL</sequence>
<evidence type="ECO:0000256" key="2">
    <source>
        <dbReference type="ARBA" id="ARBA00004584"/>
    </source>
</evidence>
<dbReference type="KEGG" id="pmac:106713621"/>
<proteinExistence type="inferred from homology"/>
<keyword evidence="9" id="KW-1185">Reference proteome</keyword>
<name>A0A0N1I8H0_PAPMA</name>
<dbReference type="InterPro" id="IPR025204">
    <property type="entry name" value="CENP-L"/>
</dbReference>
<evidence type="ECO:0000256" key="7">
    <source>
        <dbReference type="ARBA" id="ARBA00023328"/>
    </source>
</evidence>
<dbReference type="Proteomes" id="UP000053240">
    <property type="component" value="Unassembled WGS sequence"/>
</dbReference>
<evidence type="ECO:0000256" key="1">
    <source>
        <dbReference type="ARBA" id="ARBA00004123"/>
    </source>
</evidence>